<feature type="signal peptide" evidence="5">
    <location>
        <begin position="1"/>
        <end position="28"/>
    </location>
</feature>
<evidence type="ECO:0000313" key="7">
    <source>
        <dbReference type="Proteomes" id="UP000604046"/>
    </source>
</evidence>
<feature type="chain" id="PRO_5032631244" evidence="5">
    <location>
        <begin position="29"/>
        <end position="687"/>
    </location>
</feature>
<feature type="region of interest" description="Disordered" evidence="4">
    <location>
        <begin position="174"/>
        <end position="204"/>
    </location>
</feature>
<evidence type="ECO:0000256" key="2">
    <source>
        <dbReference type="ARBA" id="ARBA00023043"/>
    </source>
</evidence>
<dbReference type="InterPro" id="IPR036770">
    <property type="entry name" value="Ankyrin_rpt-contain_sf"/>
</dbReference>
<dbReference type="SUPFAM" id="SSF48403">
    <property type="entry name" value="Ankyrin repeat"/>
    <property type="match status" value="1"/>
</dbReference>
<protein>
    <submittedName>
        <fullName evidence="6">ANK3 protein</fullName>
    </submittedName>
</protein>
<keyword evidence="2 3" id="KW-0040">ANK repeat</keyword>
<dbReference type="InterPro" id="IPR002110">
    <property type="entry name" value="Ankyrin_rpt"/>
</dbReference>
<dbReference type="SMART" id="SM00248">
    <property type="entry name" value="ANK"/>
    <property type="match status" value="4"/>
</dbReference>
<feature type="repeat" description="ANK" evidence="3">
    <location>
        <begin position="405"/>
        <end position="437"/>
    </location>
</feature>
<dbReference type="Pfam" id="PF00023">
    <property type="entry name" value="Ank"/>
    <property type="match status" value="1"/>
</dbReference>
<comment type="caution">
    <text evidence="6">The sequence shown here is derived from an EMBL/GenBank/DDBJ whole genome shotgun (WGS) entry which is preliminary data.</text>
</comment>
<dbReference type="PANTHER" id="PTHR24161:SF85">
    <property type="entry name" value="PALMITOYLTRANSFERASE HIP14"/>
    <property type="match status" value="1"/>
</dbReference>
<feature type="compositionally biased region" description="Basic and acidic residues" evidence="4">
    <location>
        <begin position="195"/>
        <end position="204"/>
    </location>
</feature>
<name>A0A812LT58_9DINO</name>
<dbReference type="Gene3D" id="1.25.40.20">
    <property type="entry name" value="Ankyrin repeat-containing domain"/>
    <property type="match status" value="2"/>
</dbReference>
<evidence type="ECO:0000256" key="3">
    <source>
        <dbReference type="PROSITE-ProRule" id="PRU00023"/>
    </source>
</evidence>
<dbReference type="PROSITE" id="PS50297">
    <property type="entry name" value="ANK_REP_REGION"/>
    <property type="match status" value="2"/>
</dbReference>
<keyword evidence="5" id="KW-0732">Signal</keyword>
<evidence type="ECO:0000256" key="4">
    <source>
        <dbReference type="SAM" id="MobiDB-lite"/>
    </source>
</evidence>
<evidence type="ECO:0000256" key="5">
    <source>
        <dbReference type="SAM" id="SignalP"/>
    </source>
</evidence>
<accession>A0A812LT58</accession>
<dbReference type="AlphaFoldDB" id="A0A812LT58"/>
<dbReference type="OrthoDB" id="432281at2759"/>
<gene>
    <name evidence="6" type="primary">ANK3</name>
    <name evidence="6" type="ORF">SNAT2548_LOCUS12493</name>
</gene>
<proteinExistence type="predicted"/>
<dbReference type="PANTHER" id="PTHR24161">
    <property type="entry name" value="ANK_REP_REGION DOMAIN-CONTAINING PROTEIN-RELATED"/>
    <property type="match status" value="1"/>
</dbReference>
<dbReference type="EMBL" id="CAJNDS010001203">
    <property type="protein sequence ID" value="CAE7251687.1"/>
    <property type="molecule type" value="Genomic_DNA"/>
</dbReference>
<organism evidence="6 7">
    <name type="scientific">Symbiodinium natans</name>
    <dbReference type="NCBI Taxonomy" id="878477"/>
    <lineage>
        <taxon>Eukaryota</taxon>
        <taxon>Sar</taxon>
        <taxon>Alveolata</taxon>
        <taxon>Dinophyceae</taxon>
        <taxon>Suessiales</taxon>
        <taxon>Symbiodiniaceae</taxon>
        <taxon>Symbiodinium</taxon>
    </lineage>
</organism>
<feature type="repeat" description="ANK" evidence="3">
    <location>
        <begin position="300"/>
        <end position="325"/>
    </location>
</feature>
<dbReference type="Pfam" id="PF12796">
    <property type="entry name" value="Ank_2"/>
    <property type="match status" value="1"/>
</dbReference>
<keyword evidence="7" id="KW-1185">Reference proteome</keyword>
<evidence type="ECO:0000313" key="6">
    <source>
        <dbReference type="EMBL" id="CAE7251687.1"/>
    </source>
</evidence>
<dbReference type="PROSITE" id="PS50088">
    <property type="entry name" value="ANK_REPEAT"/>
    <property type="match status" value="2"/>
</dbReference>
<sequence>MTCPGGVLKTVVNFLVLILDQVMDLHLAAKGHVEFAWALSGIDLGTLEVQGDSRPADLRRELEDLSKTSALSLRLVLEGVQEVQDKATTEASLDDGSLQGGLEHLRQVDALLDCAQRMALADRSPCRVLAFRKEPPPFPGIKPFLNFLFRNRHELTWGPSAIYDLTRGVVALEQDGQSRPRRRDSNDSNDSDYSFDERQFDNPSRTRIDCNTQFFMPLVDEEGVEDRSYEVLGTALHHAVLRGLTSVCKGLLDDPAFTESDAHFDVGIWNRRGPEYCSERGTALHALAADLVDVNALTSEGCSALHMAAASGDAATCKLLLDHAAFTAADAWGTLPESISNFCCTDRDHDDDHLYHPFDLYWYSRCHMEDTGTALHTAVEMNHADVVAVLLGHSRFTAVTLANGNGKTALHRAAMLGRLGLVKQLLEDGRSGDVRTRAGETALDLALRLRPAERARSHRSATLSDHEQEDMLRRHDAVIMALGGHGLKLDIPNLSSQRKQAYEQCFHAEDHMDGRWRKRLSLRKGGRRKDEVARKAAREDELEKLAGKAAGHVKKCKEPKASKALSSWSIDSPDFQVSLPKTTNLDVIKRRVPAAFALALAGMLLLASGNLLDSAGLKEAERAEEACFSVVGLMASLEQKCQVASQFEHLVDYSAWYVLEQLASPGFTEYTWLEKLAQCYTCDAWYM</sequence>
<reference evidence="6" key="1">
    <citation type="submission" date="2021-02" db="EMBL/GenBank/DDBJ databases">
        <authorList>
            <person name="Dougan E. K."/>
            <person name="Rhodes N."/>
            <person name="Thang M."/>
            <person name="Chan C."/>
        </authorList>
    </citation>
    <scope>NUCLEOTIDE SEQUENCE</scope>
</reference>
<dbReference type="Proteomes" id="UP000604046">
    <property type="component" value="Unassembled WGS sequence"/>
</dbReference>
<keyword evidence="1" id="KW-0677">Repeat</keyword>
<evidence type="ECO:0000256" key="1">
    <source>
        <dbReference type="ARBA" id="ARBA00022737"/>
    </source>
</evidence>